<reference evidence="2" key="2">
    <citation type="submission" date="2021-01" db="EMBL/GenBank/DDBJ databases">
        <authorList>
            <person name="Schikora-Tamarit M.A."/>
        </authorList>
    </citation>
    <scope>NUCLEOTIDE SEQUENCE</scope>
    <source>
        <strain evidence="2">NCAIM Y.01608</strain>
    </source>
</reference>
<sequence>MLFLVYFAAAAGCCSLPEANKSLLPCCNCISFSNSFNWVSPKIPKAKGTPRSKVEEVRIHNPLPHFLAKVDAVEETDSKVEAMYCLCSGKIMSLSASILCNKVSFSSNSSSDSNSDSVSTSSAPDLNTFSSSFC</sequence>
<evidence type="ECO:0000313" key="2">
    <source>
        <dbReference type="EMBL" id="KAH3660741.1"/>
    </source>
</evidence>
<evidence type="ECO:0008006" key="4">
    <source>
        <dbReference type="Google" id="ProtNLM"/>
    </source>
</evidence>
<keyword evidence="1" id="KW-0732">Signal</keyword>
<dbReference type="Proteomes" id="UP000788993">
    <property type="component" value="Unassembled WGS sequence"/>
</dbReference>
<dbReference type="AlphaFoldDB" id="A0A9P8T0L8"/>
<feature type="signal peptide" evidence="1">
    <location>
        <begin position="1"/>
        <end position="15"/>
    </location>
</feature>
<proteinExistence type="predicted"/>
<feature type="chain" id="PRO_5040176506" description="Secreted protein" evidence="1">
    <location>
        <begin position="16"/>
        <end position="134"/>
    </location>
</feature>
<protein>
    <recommendedName>
        <fullName evidence="4">Secreted protein</fullName>
    </recommendedName>
</protein>
<evidence type="ECO:0000313" key="3">
    <source>
        <dbReference type="Proteomes" id="UP000788993"/>
    </source>
</evidence>
<accession>A0A9P8T0L8</accession>
<name>A0A9P8T0L8_9ASCO</name>
<gene>
    <name evidence="2" type="ORF">OGATHE_005073</name>
</gene>
<keyword evidence="3" id="KW-1185">Reference proteome</keyword>
<evidence type="ECO:0000256" key="1">
    <source>
        <dbReference type="SAM" id="SignalP"/>
    </source>
</evidence>
<reference evidence="2" key="1">
    <citation type="journal article" date="2021" name="Open Biol.">
        <title>Shared evolutionary footprints suggest mitochondrial oxidative damage underlies multiple complex I losses in fungi.</title>
        <authorList>
            <person name="Schikora-Tamarit M.A."/>
            <person name="Marcet-Houben M."/>
            <person name="Nosek J."/>
            <person name="Gabaldon T."/>
        </authorList>
    </citation>
    <scope>NUCLEOTIDE SEQUENCE</scope>
    <source>
        <strain evidence="2">NCAIM Y.01608</strain>
    </source>
</reference>
<comment type="caution">
    <text evidence="2">The sequence shown here is derived from an EMBL/GenBank/DDBJ whole genome shotgun (WGS) entry which is preliminary data.</text>
</comment>
<organism evidence="2 3">
    <name type="scientific">Ogataea polymorpha</name>
    <dbReference type="NCBI Taxonomy" id="460523"/>
    <lineage>
        <taxon>Eukaryota</taxon>
        <taxon>Fungi</taxon>
        <taxon>Dikarya</taxon>
        <taxon>Ascomycota</taxon>
        <taxon>Saccharomycotina</taxon>
        <taxon>Pichiomycetes</taxon>
        <taxon>Pichiales</taxon>
        <taxon>Pichiaceae</taxon>
        <taxon>Ogataea</taxon>
    </lineage>
</organism>
<dbReference type="EMBL" id="JAEUBD010001468">
    <property type="protein sequence ID" value="KAH3660741.1"/>
    <property type="molecule type" value="Genomic_DNA"/>
</dbReference>